<sequence>MMEKKNKEKEENWNMLREDAKRKADVEERRARAEENRAMSELIAVENATMMMNLAEMDEFRLEWWNHAKMEILTRRRKAAHAAMAAMSGARGDDAMASGGGRVDAPATNTVMPTMRFLDDVMFDPFLVFHFIYD</sequence>
<evidence type="ECO:0000313" key="3">
    <source>
        <dbReference type="Proteomes" id="UP001231189"/>
    </source>
</evidence>
<proteinExistence type="predicted"/>
<gene>
    <name evidence="2" type="ORF">QYE76_008760</name>
</gene>
<dbReference type="AlphaFoldDB" id="A0AAD8TTR6"/>
<evidence type="ECO:0000313" key="2">
    <source>
        <dbReference type="EMBL" id="KAK1692063.1"/>
    </source>
</evidence>
<protein>
    <submittedName>
        <fullName evidence="2">Uncharacterized protein</fullName>
    </submittedName>
</protein>
<keyword evidence="3" id="KW-1185">Reference proteome</keyword>
<name>A0AAD8TTR6_LOLMU</name>
<feature type="region of interest" description="Disordered" evidence="1">
    <location>
        <begin position="1"/>
        <end position="35"/>
    </location>
</feature>
<dbReference type="EMBL" id="JAUUTY010000001">
    <property type="protein sequence ID" value="KAK1692063.1"/>
    <property type="molecule type" value="Genomic_DNA"/>
</dbReference>
<organism evidence="2 3">
    <name type="scientific">Lolium multiflorum</name>
    <name type="common">Italian ryegrass</name>
    <name type="synonym">Lolium perenne subsp. multiflorum</name>
    <dbReference type="NCBI Taxonomy" id="4521"/>
    <lineage>
        <taxon>Eukaryota</taxon>
        <taxon>Viridiplantae</taxon>
        <taxon>Streptophyta</taxon>
        <taxon>Embryophyta</taxon>
        <taxon>Tracheophyta</taxon>
        <taxon>Spermatophyta</taxon>
        <taxon>Magnoliopsida</taxon>
        <taxon>Liliopsida</taxon>
        <taxon>Poales</taxon>
        <taxon>Poaceae</taxon>
        <taxon>BOP clade</taxon>
        <taxon>Pooideae</taxon>
        <taxon>Poodae</taxon>
        <taxon>Poeae</taxon>
        <taxon>Poeae Chloroplast Group 2 (Poeae type)</taxon>
        <taxon>Loliodinae</taxon>
        <taxon>Loliinae</taxon>
        <taxon>Lolium</taxon>
    </lineage>
</organism>
<comment type="caution">
    <text evidence="2">The sequence shown here is derived from an EMBL/GenBank/DDBJ whole genome shotgun (WGS) entry which is preliminary data.</text>
</comment>
<dbReference type="Proteomes" id="UP001231189">
    <property type="component" value="Unassembled WGS sequence"/>
</dbReference>
<reference evidence="2" key="1">
    <citation type="submission" date="2023-07" db="EMBL/GenBank/DDBJ databases">
        <title>A chromosome-level genome assembly of Lolium multiflorum.</title>
        <authorList>
            <person name="Chen Y."/>
            <person name="Copetti D."/>
            <person name="Kolliker R."/>
            <person name="Studer B."/>
        </authorList>
    </citation>
    <scope>NUCLEOTIDE SEQUENCE</scope>
    <source>
        <strain evidence="2">02402/16</strain>
        <tissue evidence="2">Leaf</tissue>
    </source>
</reference>
<accession>A0AAD8TTR6</accession>
<evidence type="ECO:0000256" key="1">
    <source>
        <dbReference type="SAM" id="MobiDB-lite"/>
    </source>
</evidence>